<dbReference type="OrthoDB" id="9806179at2"/>
<dbReference type="PRINTS" id="PR00368">
    <property type="entry name" value="FADPNR"/>
</dbReference>
<keyword evidence="1" id="KW-0285">Flavoprotein</keyword>
<dbReference type="InterPro" id="IPR036188">
    <property type="entry name" value="FAD/NAD-bd_sf"/>
</dbReference>
<accession>D9SX48</accession>
<evidence type="ECO:0000313" key="4">
    <source>
        <dbReference type="EMBL" id="ADL53351.1"/>
    </source>
</evidence>
<dbReference type="eggNOG" id="COG0492">
    <property type="taxonomic scope" value="Bacteria"/>
</dbReference>
<evidence type="ECO:0000256" key="2">
    <source>
        <dbReference type="ARBA" id="ARBA00023002"/>
    </source>
</evidence>
<proteinExistence type="predicted"/>
<name>D9SX48_CLOC7</name>
<keyword evidence="2" id="KW-0560">Oxidoreductase</keyword>
<dbReference type="GO" id="GO:0016491">
    <property type="term" value="F:oxidoreductase activity"/>
    <property type="evidence" value="ECO:0007669"/>
    <property type="project" value="UniProtKB-KW"/>
</dbReference>
<dbReference type="Pfam" id="PF07992">
    <property type="entry name" value="Pyr_redox_2"/>
    <property type="match status" value="1"/>
</dbReference>
<protein>
    <submittedName>
        <fullName evidence="4">FAD-dependent pyridine nucleotide-disulphide oxidoreductase</fullName>
    </submittedName>
</protein>
<evidence type="ECO:0000313" key="5">
    <source>
        <dbReference type="Proteomes" id="UP000002730"/>
    </source>
</evidence>
<feature type="domain" description="FAD/NAD(P)-binding" evidence="3">
    <location>
        <begin position="5"/>
        <end position="271"/>
    </location>
</feature>
<evidence type="ECO:0000259" key="3">
    <source>
        <dbReference type="Pfam" id="PF07992"/>
    </source>
</evidence>
<dbReference type="InterPro" id="IPR050097">
    <property type="entry name" value="Ferredoxin-NADP_redctase_2"/>
</dbReference>
<sequence>MDELYDIAIVGSGPAGISAAVNAKIRNKKIILFGNKELSSKLTLAPKIDNYLGYYNITGKELADKFLEHLNTMDIVISKERINNIYAMGSYFSLMVNDKEYKASTVILATGVLFGKPFKGEVELLGRGVGYCATCDAPLYKGKPVAIIGYNKEAEEEANYVSELASIVYYIPTYKGEYELRNNIEIIKDKPLEIIGDSQVQKLLLANGEIQVDGIFILRDNVAPEQLVPGLEVDENHIKVDREMKTNIEGCYAAGDVVGKPYQYMKAMGEGQVAALNAVRYLDNKAMNK</sequence>
<dbReference type="HOGENOM" id="CLU_031864_5_3_9"/>
<dbReference type="AlphaFoldDB" id="D9SX48"/>
<dbReference type="KEGG" id="ccb:Clocel_3681"/>
<evidence type="ECO:0000256" key="1">
    <source>
        <dbReference type="ARBA" id="ARBA00022630"/>
    </source>
</evidence>
<keyword evidence="5" id="KW-1185">Reference proteome</keyword>
<dbReference type="InterPro" id="IPR023753">
    <property type="entry name" value="FAD/NAD-binding_dom"/>
</dbReference>
<dbReference type="RefSeq" id="WP_010073689.1">
    <property type="nucleotide sequence ID" value="NC_014393.1"/>
</dbReference>
<dbReference type="EMBL" id="CP002160">
    <property type="protein sequence ID" value="ADL53351.1"/>
    <property type="molecule type" value="Genomic_DNA"/>
</dbReference>
<dbReference type="SUPFAM" id="SSF51905">
    <property type="entry name" value="FAD/NAD(P)-binding domain"/>
    <property type="match status" value="1"/>
</dbReference>
<gene>
    <name evidence="4" type="ordered locus">Clocel_3681</name>
</gene>
<dbReference type="Proteomes" id="UP000002730">
    <property type="component" value="Chromosome"/>
</dbReference>
<reference evidence="4 5" key="1">
    <citation type="submission" date="2010-08" db="EMBL/GenBank/DDBJ databases">
        <title>Complete sequence of Clostridium cellulovorans 743B.</title>
        <authorList>
            <consortium name="US DOE Joint Genome Institute"/>
            <person name="Lucas S."/>
            <person name="Copeland A."/>
            <person name="Lapidus A."/>
            <person name="Cheng J.-F."/>
            <person name="Bruce D."/>
            <person name="Goodwin L."/>
            <person name="Pitluck S."/>
            <person name="Chertkov O."/>
            <person name="Detter J.C."/>
            <person name="Han C."/>
            <person name="Tapia R."/>
            <person name="Land M."/>
            <person name="Hauser L."/>
            <person name="Chang Y.-J."/>
            <person name="Jeffries C."/>
            <person name="Kyrpides N."/>
            <person name="Ivanova N."/>
            <person name="Mikhailova N."/>
            <person name="Hemme C.L."/>
            <person name="Woyke T."/>
        </authorList>
    </citation>
    <scope>NUCLEOTIDE SEQUENCE [LARGE SCALE GENOMIC DNA]</scope>
    <source>
        <strain evidence="5">ATCC 35296 / DSM 3052 / OCM 3 / 743B</strain>
    </source>
</reference>
<organism evidence="4 5">
    <name type="scientific">Clostridium cellulovorans (strain ATCC 35296 / DSM 3052 / OCM 3 / 743B)</name>
    <dbReference type="NCBI Taxonomy" id="573061"/>
    <lineage>
        <taxon>Bacteria</taxon>
        <taxon>Bacillati</taxon>
        <taxon>Bacillota</taxon>
        <taxon>Clostridia</taxon>
        <taxon>Eubacteriales</taxon>
        <taxon>Clostridiaceae</taxon>
        <taxon>Clostridium</taxon>
    </lineage>
</organism>
<dbReference type="Gene3D" id="3.50.50.60">
    <property type="entry name" value="FAD/NAD(P)-binding domain"/>
    <property type="match status" value="2"/>
</dbReference>
<dbReference type="STRING" id="573061.Clocel_3681"/>
<dbReference type="PRINTS" id="PR00469">
    <property type="entry name" value="PNDRDTASEII"/>
</dbReference>
<dbReference type="PANTHER" id="PTHR48105">
    <property type="entry name" value="THIOREDOXIN REDUCTASE 1-RELATED-RELATED"/>
    <property type="match status" value="1"/>
</dbReference>